<dbReference type="RefSeq" id="WP_092772047.1">
    <property type="nucleotide sequence ID" value="NZ_FOHS01000003.1"/>
</dbReference>
<dbReference type="PANTHER" id="PTHR43280">
    <property type="entry name" value="ARAC-FAMILY TRANSCRIPTIONAL REGULATOR"/>
    <property type="match status" value="1"/>
</dbReference>
<dbReference type="STRING" id="82805.SAMN04487998_2537"/>
<dbReference type="InterPro" id="IPR009057">
    <property type="entry name" value="Homeodomain-like_sf"/>
</dbReference>
<evidence type="ECO:0000256" key="3">
    <source>
        <dbReference type="ARBA" id="ARBA00023163"/>
    </source>
</evidence>
<organism evidence="5 6">
    <name type="scientific">Hymenobacter actinosclerus</name>
    <dbReference type="NCBI Taxonomy" id="82805"/>
    <lineage>
        <taxon>Bacteria</taxon>
        <taxon>Pseudomonadati</taxon>
        <taxon>Bacteroidota</taxon>
        <taxon>Cytophagia</taxon>
        <taxon>Cytophagales</taxon>
        <taxon>Hymenobacteraceae</taxon>
        <taxon>Hymenobacter</taxon>
    </lineage>
</organism>
<reference evidence="6" key="1">
    <citation type="submission" date="2016-10" db="EMBL/GenBank/DDBJ databases">
        <authorList>
            <person name="Varghese N."/>
            <person name="Submissions S."/>
        </authorList>
    </citation>
    <scope>NUCLEOTIDE SEQUENCE [LARGE SCALE GENOMIC DNA]</scope>
    <source>
        <strain evidence="6">DSM 15310</strain>
    </source>
</reference>
<name>A0A1I0GQS0_9BACT</name>
<keyword evidence="3" id="KW-0804">Transcription</keyword>
<keyword evidence="2" id="KW-0238">DNA-binding</keyword>
<evidence type="ECO:0000313" key="5">
    <source>
        <dbReference type="EMBL" id="SET73440.1"/>
    </source>
</evidence>
<evidence type="ECO:0000259" key="4">
    <source>
        <dbReference type="PROSITE" id="PS01124"/>
    </source>
</evidence>
<dbReference type="InterPro" id="IPR018060">
    <property type="entry name" value="HTH_AraC"/>
</dbReference>
<dbReference type="PANTHER" id="PTHR43280:SF32">
    <property type="entry name" value="TRANSCRIPTIONAL REGULATORY PROTEIN"/>
    <property type="match status" value="1"/>
</dbReference>
<dbReference type="Pfam" id="PF12833">
    <property type="entry name" value="HTH_18"/>
    <property type="match status" value="1"/>
</dbReference>
<proteinExistence type="predicted"/>
<dbReference type="OrthoDB" id="9793451at2"/>
<dbReference type="SMART" id="SM00342">
    <property type="entry name" value="HTH_ARAC"/>
    <property type="match status" value="1"/>
</dbReference>
<dbReference type="GO" id="GO:0043565">
    <property type="term" value="F:sequence-specific DNA binding"/>
    <property type="evidence" value="ECO:0007669"/>
    <property type="project" value="InterPro"/>
</dbReference>
<evidence type="ECO:0000313" key="6">
    <source>
        <dbReference type="Proteomes" id="UP000198697"/>
    </source>
</evidence>
<protein>
    <submittedName>
        <fullName evidence="5">Transcriptional regulator, AraC family</fullName>
    </submittedName>
</protein>
<accession>A0A1I0GQS0</accession>
<evidence type="ECO:0000256" key="1">
    <source>
        <dbReference type="ARBA" id="ARBA00023015"/>
    </source>
</evidence>
<keyword evidence="6" id="KW-1185">Reference proteome</keyword>
<keyword evidence="1" id="KW-0805">Transcription regulation</keyword>
<dbReference type="Proteomes" id="UP000198697">
    <property type="component" value="Unassembled WGS sequence"/>
</dbReference>
<dbReference type="EMBL" id="FOHS01000003">
    <property type="protein sequence ID" value="SET73440.1"/>
    <property type="molecule type" value="Genomic_DNA"/>
</dbReference>
<dbReference type="GO" id="GO:0003700">
    <property type="term" value="F:DNA-binding transcription factor activity"/>
    <property type="evidence" value="ECO:0007669"/>
    <property type="project" value="InterPro"/>
</dbReference>
<evidence type="ECO:0000256" key="2">
    <source>
        <dbReference type="ARBA" id="ARBA00023125"/>
    </source>
</evidence>
<gene>
    <name evidence="5" type="ORF">SAMN04487998_2537</name>
</gene>
<sequence>MIRIYNETILQNQLNTSSSFRPAGVGFILIYGGTAQLEINQQPLRQLAQDLVVLSPGNVYQFPALSTDVRFYIVSFDRKELRQRINYSFNGYSSFRIMRGSGAPNTEVLKLPAQKFGYLLELCRQLEYHLANHSDYGFNNEIVTGLSSVIGFTIADEMFSRLQPAENRNLRKEQLTVQFFELVSQYAKEEKELKFYADKLCVSIKYLSNCVREVARQPPSRFIAEALVNEAKEQLLNTREPVYAVAEALKFSDQYAFGKFFKKHTGHSPLNFRKQNQRVDTI</sequence>
<feature type="domain" description="HTH araC/xylS-type" evidence="4">
    <location>
        <begin position="177"/>
        <end position="275"/>
    </location>
</feature>
<dbReference type="SUPFAM" id="SSF46689">
    <property type="entry name" value="Homeodomain-like"/>
    <property type="match status" value="1"/>
</dbReference>
<dbReference type="AlphaFoldDB" id="A0A1I0GQS0"/>
<dbReference type="Gene3D" id="1.10.10.60">
    <property type="entry name" value="Homeodomain-like"/>
    <property type="match status" value="1"/>
</dbReference>
<dbReference type="PROSITE" id="PS01124">
    <property type="entry name" value="HTH_ARAC_FAMILY_2"/>
    <property type="match status" value="1"/>
</dbReference>